<evidence type="ECO:0000256" key="2">
    <source>
        <dbReference type="PROSITE-ProRule" id="PRU00339"/>
    </source>
</evidence>
<dbReference type="InterPro" id="IPR027417">
    <property type="entry name" value="P-loop_NTPase"/>
</dbReference>
<keyword evidence="2" id="KW-0802">TPR repeat</keyword>
<dbReference type="PROSITE" id="PS50005">
    <property type="entry name" value="TPR"/>
    <property type="match status" value="1"/>
</dbReference>
<keyword evidence="1" id="KW-0808">Transferase</keyword>
<comment type="caution">
    <text evidence="3">The sequence shown here is derived from an EMBL/GenBank/DDBJ whole genome shotgun (WGS) entry which is preliminary data.</text>
</comment>
<dbReference type="RefSeq" id="WP_381423030.1">
    <property type="nucleotide sequence ID" value="NZ_JBHSDH010000013.1"/>
</dbReference>
<dbReference type="EMBL" id="JBHSDH010000013">
    <property type="protein sequence ID" value="MFC4292384.1"/>
    <property type="molecule type" value="Genomic_DNA"/>
</dbReference>
<dbReference type="Proteomes" id="UP001595887">
    <property type="component" value="Unassembled WGS sequence"/>
</dbReference>
<dbReference type="SUPFAM" id="SSF48452">
    <property type="entry name" value="TPR-like"/>
    <property type="match status" value="1"/>
</dbReference>
<reference evidence="4" key="1">
    <citation type="journal article" date="2019" name="Int. J. Syst. Evol. Microbiol.">
        <title>The Global Catalogue of Microorganisms (GCM) 10K type strain sequencing project: providing services to taxonomists for standard genome sequencing and annotation.</title>
        <authorList>
            <consortium name="The Broad Institute Genomics Platform"/>
            <consortium name="The Broad Institute Genome Sequencing Center for Infectious Disease"/>
            <person name="Wu L."/>
            <person name="Ma J."/>
        </authorList>
    </citation>
    <scope>NUCLEOTIDE SEQUENCE [LARGE SCALE GENOMIC DNA]</scope>
    <source>
        <strain evidence="4">CECT 8531</strain>
    </source>
</reference>
<dbReference type="SUPFAM" id="SSF52540">
    <property type="entry name" value="P-loop containing nucleoside triphosphate hydrolases"/>
    <property type="match status" value="1"/>
</dbReference>
<dbReference type="InterPro" id="IPR011990">
    <property type="entry name" value="TPR-like_helical_dom_sf"/>
</dbReference>
<dbReference type="InterPro" id="IPR026634">
    <property type="entry name" value="TPST-like"/>
</dbReference>
<dbReference type="PANTHER" id="PTHR12788">
    <property type="entry name" value="PROTEIN-TYROSINE SULFOTRANSFERASE 2"/>
    <property type="match status" value="1"/>
</dbReference>
<dbReference type="InterPro" id="IPR019734">
    <property type="entry name" value="TPR_rpt"/>
</dbReference>
<name>A0ABV8RI23_9SPHN</name>
<organism evidence="3 4">
    <name type="scientific">Sphingorhabdus arenilitoris</name>
    <dbReference type="NCBI Taxonomy" id="1490041"/>
    <lineage>
        <taxon>Bacteria</taxon>
        <taxon>Pseudomonadati</taxon>
        <taxon>Pseudomonadota</taxon>
        <taxon>Alphaproteobacteria</taxon>
        <taxon>Sphingomonadales</taxon>
        <taxon>Sphingomonadaceae</taxon>
        <taxon>Sphingorhabdus</taxon>
    </lineage>
</organism>
<evidence type="ECO:0000256" key="1">
    <source>
        <dbReference type="ARBA" id="ARBA00022679"/>
    </source>
</evidence>
<dbReference type="PANTHER" id="PTHR12788:SF10">
    <property type="entry name" value="PROTEIN-TYROSINE SULFOTRANSFERASE"/>
    <property type="match status" value="1"/>
</dbReference>
<accession>A0ABV8RI23</accession>
<dbReference type="Gene3D" id="3.40.50.300">
    <property type="entry name" value="P-loop containing nucleotide triphosphate hydrolases"/>
    <property type="match status" value="1"/>
</dbReference>
<evidence type="ECO:0000313" key="3">
    <source>
        <dbReference type="EMBL" id="MFC4292384.1"/>
    </source>
</evidence>
<evidence type="ECO:0000313" key="4">
    <source>
        <dbReference type="Proteomes" id="UP001595887"/>
    </source>
</evidence>
<dbReference type="Pfam" id="PF13469">
    <property type="entry name" value="Sulfotransfer_3"/>
    <property type="match status" value="1"/>
</dbReference>
<protein>
    <submittedName>
        <fullName evidence="3">Tetratricopeptide repeat-containing sulfotransferase family protein</fullName>
    </submittedName>
</protein>
<dbReference type="Gene3D" id="1.25.40.10">
    <property type="entry name" value="Tetratricopeptide repeat domain"/>
    <property type="match status" value="1"/>
</dbReference>
<dbReference type="Pfam" id="PF13181">
    <property type="entry name" value="TPR_8"/>
    <property type="match status" value="1"/>
</dbReference>
<feature type="repeat" description="TPR" evidence="2">
    <location>
        <begin position="138"/>
        <end position="171"/>
    </location>
</feature>
<sequence length="520" mass="57787">MQKNWLSEAKKQLGANNLAAAYDLALGQLSADKSDGDAWGIMALVALEGGNAEKAAELSEKAMAFGCRAMWLRTGYARSLLSLGRHDEARDLAAATNVNDCASPLEADTIGVVLARTGLHEKAVPFFERAVAGDGTYAQYRYNLATSLQFTGQLRAAASQYKSVLNIDPSHHRSRLALVQLEPHDDGALAQIETLFSDYASDMDAALLLGHAAARIWEDRGDHIRSLDWLLKAKKLKSQNIHHDRHWVEGIFAAAKHGSPEQSTAPSQHQSSSAPLFIVGMPRSGTTLIERILSSHDDVCSAGELPDLGLLIKQSGASGGRHILSADTLSAPYDPREVGRQYLRRTKQLAGRSVYMIDKMPFNFFFVRHIIESLPNARIIMVRRDPRDTVFANFRQLFATDFGYYNYAYDLDDCVHFVSHFNALADHWQSVLPPERYQQICYEDMIADQEGESRRLIAFLGLDWQQQCLQFHKNKSPVATASSVQVRSPIHSGSVARWKRYGDYSDQVNAAFAQNGLMMD</sequence>
<keyword evidence="4" id="KW-1185">Reference proteome</keyword>
<gene>
    <name evidence="3" type="ORF">ACFOWX_08140</name>
</gene>
<proteinExistence type="predicted"/>